<dbReference type="EMBL" id="JAEEAQ010000084">
    <property type="protein sequence ID" value="MBI0313719.1"/>
    <property type="molecule type" value="Genomic_DNA"/>
</dbReference>
<dbReference type="Gene3D" id="1.10.390.20">
    <property type="match status" value="1"/>
</dbReference>
<dbReference type="Gene3D" id="3.40.30.160">
    <property type="entry name" value="Collagenase ColT, N-terminal domain"/>
    <property type="match status" value="1"/>
</dbReference>
<dbReference type="Proteomes" id="UP000638849">
    <property type="component" value="Unassembled WGS sequence"/>
</dbReference>
<evidence type="ECO:0000256" key="6">
    <source>
        <dbReference type="ARBA" id="ARBA00022670"/>
    </source>
</evidence>
<protein>
    <recommendedName>
        <fullName evidence="4">microbial collagenase</fullName>
        <ecNumber evidence="4">3.4.24.3</ecNumber>
    </recommendedName>
</protein>
<evidence type="ECO:0000256" key="2">
    <source>
        <dbReference type="ARBA" id="ARBA00001947"/>
    </source>
</evidence>
<reference evidence="15 16" key="1">
    <citation type="submission" date="2020-12" db="EMBL/GenBank/DDBJ databases">
        <authorList>
            <person name="Kusuma A.B."/>
            <person name="Nouioui I."/>
            <person name="Goodfellow M."/>
        </authorList>
    </citation>
    <scope>NUCLEOTIDE SEQUENCE [LARGE SCALE GENOMIC DNA]</scope>
    <source>
        <strain evidence="15 16">DSM 41764</strain>
    </source>
</reference>
<dbReference type="PANTHER" id="PTHR13062">
    <property type="entry name" value="COLLAGENASE"/>
    <property type="match status" value="1"/>
</dbReference>
<accession>A0ABS0R9W7</accession>
<keyword evidence="10" id="KW-0862">Zinc</keyword>
<evidence type="ECO:0000256" key="8">
    <source>
        <dbReference type="ARBA" id="ARBA00022729"/>
    </source>
</evidence>
<keyword evidence="16" id="KW-1185">Reference proteome</keyword>
<proteinExistence type="predicted"/>
<evidence type="ECO:0000256" key="3">
    <source>
        <dbReference type="ARBA" id="ARBA00004613"/>
    </source>
</evidence>
<feature type="domain" description="Peptidase M9 collagenase N-terminal" evidence="14">
    <location>
        <begin position="243"/>
        <end position="368"/>
    </location>
</feature>
<evidence type="ECO:0000256" key="10">
    <source>
        <dbReference type="ARBA" id="ARBA00022833"/>
    </source>
</evidence>
<comment type="cofactor">
    <cofactor evidence="2">
        <name>Zn(2+)</name>
        <dbReference type="ChEBI" id="CHEBI:29105"/>
    </cofactor>
</comment>
<keyword evidence="6" id="KW-0645">Protease</keyword>
<comment type="caution">
    <text evidence="15">The sequence shown here is derived from an EMBL/GenBank/DDBJ whole genome shotgun (WGS) entry which is preliminary data.</text>
</comment>
<dbReference type="PRINTS" id="PR00931">
    <property type="entry name" value="MICOLLPTASE"/>
</dbReference>
<evidence type="ECO:0000256" key="13">
    <source>
        <dbReference type="SAM" id="MobiDB-lite"/>
    </source>
</evidence>
<evidence type="ECO:0000313" key="15">
    <source>
        <dbReference type="EMBL" id="MBI0313719.1"/>
    </source>
</evidence>
<evidence type="ECO:0000256" key="7">
    <source>
        <dbReference type="ARBA" id="ARBA00022723"/>
    </source>
</evidence>
<evidence type="ECO:0000256" key="1">
    <source>
        <dbReference type="ARBA" id="ARBA00000424"/>
    </source>
</evidence>
<evidence type="ECO:0000259" key="14">
    <source>
        <dbReference type="Pfam" id="PF08453"/>
    </source>
</evidence>
<feature type="compositionally biased region" description="Low complexity" evidence="13">
    <location>
        <begin position="127"/>
        <end position="146"/>
    </location>
</feature>
<keyword evidence="8" id="KW-0732">Signal</keyword>
<keyword evidence="7" id="KW-0479">Metal-binding</keyword>
<keyword evidence="12" id="KW-0865">Zymogen</keyword>
<name>A0ABS0R9W7_9ACTN</name>
<organism evidence="15 16">
    <name type="scientific">Streptomyces javensis</name>
    <dbReference type="NCBI Taxonomy" id="114698"/>
    <lineage>
        <taxon>Bacteria</taxon>
        <taxon>Bacillati</taxon>
        <taxon>Actinomycetota</taxon>
        <taxon>Actinomycetes</taxon>
        <taxon>Kitasatosporales</taxon>
        <taxon>Streptomycetaceae</taxon>
        <taxon>Streptomyces</taxon>
        <taxon>Streptomyces violaceusniger group</taxon>
    </lineage>
</organism>
<sequence length="878" mass="95615">MSCCSYGCCSRGCPCADTVGRARTASSKPGTAFRTLPSSPRSIASRALRPVQFHIITLRITWHHALSCAAPHRALQALRHRCPVALATSPQEPTVFQSRNPRGSTRGTLLTALWAVTLCVTAAPSGHAAAPAPAARPSASRPAASPDPFDRVDRLATAPGRVRKVPAPGGLTDGGVPGARTPEPKSRGSAVTPHATLGTASVPCTLDGVTGLPPERFADFLADPAVTADGCLRSILWTWDRRLAPVMTDEHVQAVSRRVSQLAASHDGKDGSHLLEMFTYLHAVAYQDFSHDEIDITDAPTVNAMREAVDAFGSAAHTFDVTRPNAETLREALDAASAPGLRQHQLPLIKRVLATMDAQHPETAQDTSWAGAALAALTVNYLGVYPGNKDAAFHAAVTADPSYRATFSSFAGYTHLKDGPNAWVIRDALSEYGRFGQIEGLRDEIVSGLGTLLDTTAHNFGDRSAPWAKVATWLGVFEACAPYHVCKDDIERRLFPNTYVYGTDGTDAIQVRTALDRDTVDQLTYAGKQVKAQFHRVLGTETPLADDTNTTLHIVLYGSRADYENFHPLLTGMDTNNGGVYIESGATFYTYQRRVPQDSTLTLEELFRHEYTHYLNGRWAVPGLFGEGPWYEGDRTTAMDEGTAEFFDGATRDDGIRVRKSLVQGIIDDTADGGPRMTVNQLLHATYDGDGFRFYDYAGTFFEFLWLEHPSLLWEMYRDLRSDDPAAFDAWRDRLGGDTGLQSGYDRFLDEQIGHVGDLYVPHTTYTPLGELRDGSADQIRSSFTAMTASDPDCRATGAAERPRFVCTGRITANLTDAGDTDAVFEDMSETVDYFILDRAAGGDNNLTDMNCWFGEVDIWSDQRAGTADYTCEGPLRG</sequence>
<keyword evidence="11" id="KW-0482">Metalloprotease</keyword>
<dbReference type="EC" id="3.4.24.3" evidence="4"/>
<dbReference type="PANTHER" id="PTHR13062:SF9">
    <property type="entry name" value="MICROBIAL COLLAGENASE"/>
    <property type="match status" value="1"/>
</dbReference>
<comment type="catalytic activity">
    <reaction evidence="1">
        <text>Digestion of native collagen in the triple helical region at Xaa-|-Gly bonds. With synthetic peptides, a preference is shown for Gly at P3 and P1', Pro and Ala at P2 and P2', and hydroxyproline, Ala or Arg at P3'.</text>
        <dbReference type="EC" id="3.4.24.3"/>
    </reaction>
</comment>
<evidence type="ECO:0000256" key="12">
    <source>
        <dbReference type="ARBA" id="ARBA00023145"/>
    </source>
</evidence>
<gene>
    <name evidence="15" type="ORF">JBF12_12080</name>
</gene>
<dbReference type="InterPro" id="IPR013661">
    <property type="entry name" value="Peptidase_M9_N_dom"/>
</dbReference>
<dbReference type="InterPro" id="IPR002169">
    <property type="entry name" value="Peptidase_M9A/M9B"/>
</dbReference>
<evidence type="ECO:0000256" key="5">
    <source>
        <dbReference type="ARBA" id="ARBA00022525"/>
    </source>
</evidence>
<dbReference type="Pfam" id="PF01752">
    <property type="entry name" value="Peptidase_M9"/>
    <property type="match status" value="1"/>
</dbReference>
<dbReference type="Pfam" id="PF08453">
    <property type="entry name" value="Peptidase_M9_N"/>
    <property type="match status" value="1"/>
</dbReference>
<keyword evidence="9" id="KW-0378">Hydrolase</keyword>
<feature type="region of interest" description="Disordered" evidence="13">
    <location>
        <begin position="127"/>
        <end position="195"/>
    </location>
</feature>
<keyword evidence="5" id="KW-0964">Secreted</keyword>
<evidence type="ECO:0000256" key="9">
    <source>
        <dbReference type="ARBA" id="ARBA00022801"/>
    </source>
</evidence>
<comment type="subcellular location">
    <subcellularLocation>
        <location evidence="3">Secreted</location>
    </subcellularLocation>
</comment>
<evidence type="ECO:0000256" key="4">
    <source>
        <dbReference type="ARBA" id="ARBA00012653"/>
    </source>
</evidence>
<evidence type="ECO:0000256" key="11">
    <source>
        <dbReference type="ARBA" id="ARBA00023049"/>
    </source>
</evidence>
<evidence type="ECO:0000313" key="16">
    <source>
        <dbReference type="Proteomes" id="UP000638849"/>
    </source>
</evidence>